<evidence type="ECO:0000313" key="2">
    <source>
        <dbReference type="Proteomes" id="UP000184694"/>
    </source>
</evidence>
<dbReference type="OrthoDB" id="9810361at2"/>
<sequence>MFVDPHDAGPDDDSAVQDTLEYLESLPQLADGDTFTFACHPGVSCFNACCRDLNMPLSPYDVLRLRQGLGMDSTAFIKEYTVIEQYPNSGFPVLFLKMSDNIEQECPFLSKEGCTVYEHRSAACRTYPLGRATHLDEDGAVVEQFVIVQEDHCKGFAESKKWTAQEWLKDQGLEEYNYFADRYMSIISRFIDTDLELTQQRIQMALLAFYQLDHFKGFMEDMNLMDRVNVPKERREKIMTDEKERLLFAMEWMELILFGASTTLSHTA</sequence>
<keyword evidence="2" id="KW-1185">Reference proteome</keyword>
<protein>
    <submittedName>
        <fullName evidence="1">Uncharacterized protein</fullName>
    </submittedName>
</protein>
<evidence type="ECO:0000313" key="1">
    <source>
        <dbReference type="EMBL" id="SIO38787.1"/>
    </source>
</evidence>
<dbReference type="RefSeq" id="WP_074217855.1">
    <property type="nucleotide sequence ID" value="NZ_FSRG01000008.1"/>
</dbReference>
<dbReference type="EMBL" id="FSRG01000008">
    <property type="protein sequence ID" value="SIO38787.1"/>
    <property type="molecule type" value="Genomic_DNA"/>
</dbReference>
<organism evidence="1 2">
    <name type="scientific">Halodesulfovibrio marinisediminis DSM 17456</name>
    <dbReference type="NCBI Taxonomy" id="1121457"/>
    <lineage>
        <taxon>Bacteria</taxon>
        <taxon>Pseudomonadati</taxon>
        <taxon>Thermodesulfobacteriota</taxon>
        <taxon>Desulfovibrionia</taxon>
        <taxon>Desulfovibrionales</taxon>
        <taxon>Desulfovibrionaceae</taxon>
        <taxon>Halodesulfovibrio</taxon>
    </lineage>
</organism>
<accession>A0A1N6J3E5</accession>
<dbReference type="STRING" id="1121457.SAMN02745161_3115"/>
<dbReference type="Proteomes" id="UP000184694">
    <property type="component" value="Unassembled WGS sequence"/>
</dbReference>
<dbReference type="PANTHER" id="PTHR35866:SF1">
    <property type="entry name" value="YKGJ FAMILY CYSTEINE CLUSTER PROTEIN"/>
    <property type="match status" value="1"/>
</dbReference>
<proteinExistence type="predicted"/>
<gene>
    <name evidence="1" type="ORF">SAMN02745161_3115</name>
</gene>
<name>A0A1N6J3E5_9BACT</name>
<dbReference type="AlphaFoldDB" id="A0A1N6J3E5"/>
<dbReference type="Pfam" id="PF03692">
    <property type="entry name" value="CxxCxxCC"/>
    <property type="match status" value="1"/>
</dbReference>
<dbReference type="PANTHER" id="PTHR35866">
    <property type="entry name" value="PUTATIVE-RELATED"/>
    <property type="match status" value="1"/>
</dbReference>
<reference evidence="2" key="1">
    <citation type="submission" date="2016-11" db="EMBL/GenBank/DDBJ databases">
        <authorList>
            <person name="Varghese N."/>
            <person name="Submissions S."/>
        </authorList>
    </citation>
    <scope>NUCLEOTIDE SEQUENCE [LARGE SCALE GENOMIC DNA]</scope>
    <source>
        <strain evidence="2">DSM 17456</strain>
    </source>
</reference>
<dbReference type="InterPro" id="IPR005358">
    <property type="entry name" value="Puta_zinc/iron-chelating_dom"/>
</dbReference>